<dbReference type="STRING" id="1907941.BKE30_08390"/>
<dbReference type="InterPro" id="IPR010662">
    <property type="entry name" value="RBBP9/YdeN"/>
</dbReference>
<sequence length="199" mass="22208">MTAHTSADNTLSSQTKVYIIHGYGAGPQSHWFPWLKQQMESRGMSVFVPALPDPEHPIKEQWDECLKQTIGVPDEYSYFVAHSLGCIALLDYFRQLEPRPAIGGMILVSGFSTPISGYSLINPFVGNAFHPEHFIAMTSQRVVIAAKDDPIVPFGQTEQLAHDLEARFIAVEHGGHFLDTEGFTQLPLVHEHLIAMMNH</sequence>
<keyword evidence="2" id="KW-1185">Reference proteome</keyword>
<accession>A0A1S8CV22</accession>
<dbReference type="Gene3D" id="3.40.50.1820">
    <property type="entry name" value="alpha/beta hydrolase"/>
    <property type="match status" value="1"/>
</dbReference>
<organism evidence="1 2">
    <name type="scientific">Alkanindiges hydrocarboniclasticus</name>
    <dbReference type="NCBI Taxonomy" id="1907941"/>
    <lineage>
        <taxon>Bacteria</taxon>
        <taxon>Pseudomonadati</taxon>
        <taxon>Pseudomonadota</taxon>
        <taxon>Gammaproteobacteria</taxon>
        <taxon>Moraxellales</taxon>
        <taxon>Moraxellaceae</taxon>
        <taxon>Alkanindiges</taxon>
    </lineage>
</organism>
<dbReference type="SUPFAM" id="SSF53474">
    <property type="entry name" value="alpha/beta-Hydrolases"/>
    <property type="match status" value="1"/>
</dbReference>
<dbReference type="OrthoDB" id="9804993at2"/>
<dbReference type="Proteomes" id="UP000192132">
    <property type="component" value="Unassembled WGS sequence"/>
</dbReference>
<evidence type="ECO:0008006" key="3">
    <source>
        <dbReference type="Google" id="ProtNLM"/>
    </source>
</evidence>
<evidence type="ECO:0000313" key="1">
    <source>
        <dbReference type="EMBL" id="ONG39791.1"/>
    </source>
</evidence>
<dbReference type="RefSeq" id="WP_076878155.1">
    <property type="nucleotide sequence ID" value="NZ_MLCN01000022.1"/>
</dbReference>
<dbReference type="PANTHER" id="PTHR15394:SF3">
    <property type="entry name" value="SERINE HYDROLASE RBBP9"/>
    <property type="match status" value="1"/>
</dbReference>
<name>A0A1S8CV22_9GAMM</name>
<proteinExistence type="predicted"/>
<dbReference type="AlphaFoldDB" id="A0A1S8CV22"/>
<protein>
    <recommendedName>
        <fullName evidence="3">Serine hydrolase family protein</fullName>
    </recommendedName>
</protein>
<evidence type="ECO:0000313" key="2">
    <source>
        <dbReference type="Proteomes" id="UP000192132"/>
    </source>
</evidence>
<dbReference type="Pfam" id="PF06821">
    <property type="entry name" value="Ser_hydrolase"/>
    <property type="match status" value="1"/>
</dbReference>
<comment type="caution">
    <text evidence="1">The sequence shown here is derived from an EMBL/GenBank/DDBJ whole genome shotgun (WGS) entry which is preliminary data.</text>
</comment>
<reference evidence="1 2" key="1">
    <citation type="submission" date="2016-10" db="EMBL/GenBank/DDBJ databases">
        <title>Draft Genome sequence of Alkanindiges sp. strain H1.</title>
        <authorList>
            <person name="Subhash Y."/>
            <person name="Lee S."/>
        </authorList>
    </citation>
    <scope>NUCLEOTIDE SEQUENCE [LARGE SCALE GENOMIC DNA]</scope>
    <source>
        <strain evidence="1 2">H1</strain>
    </source>
</reference>
<gene>
    <name evidence="1" type="ORF">BKE30_08390</name>
</gene>
<dbReference type="InterPro" id="IPR029058">
    <property type="entry name" value="AB_hydrolase_fold"/>
</dbReference>
<dbReference type="EMBL" id="MLCN01000022">
    <property type="protein sequence ID" value="ONG39791.1"/>
    <property type="molecule type" value="Genomic_DNA"/>
</dbReference>
<dbReference type="GO" id="GO:0016787">
    <property type="term" value="F:hydrolase activity"/>
    <property type="evidence" value="ECO:0007669"/>
    <property type="project" value="InterPro"/>
</dbReference>
<dbReference type="PANTHER" id="PTHR15394">
    <property type="entry name" value="SERINE HYDROLASE RBBP9"/>
    <property type="match status" value="1"/>
</dbReference>